<dbReference type="Proteomes" id="UP000887569">
    <property type="component" value="Unplaced"/>
</dbReference>
<organism evidence="2 3">
    <name type="scientific">Parascaris univalens</name>
    <name type="common">Nematode worm</name>
    <dbReference type="NCBI Taxonomy" id="6257"/>
    <lineage>
        <taxon>Eukaryota</taxon>
        <taxon>Metazoa</taxon>
        <taxon>Ecdysozoa</taxon>
        <taxon>Nematoda</taxon>
        <taxon>Chromadorea</taxon>
        <taxon>Rhabditida</taxon>
        <taxon>Spirurina</taxon>
        <taxon>Ascaridomorpha</taxon>
        <taxon>Ascaridoidea</taxon>
        <taxon>Ascarididae</taxon>
        <taxon>Parascaris</taxon>
    </lineage>
</organism>
<evidence type="ECO:0000256" key="1">
    <source>
        <dbReference type="SAM" id="SignalP"/>
    </source>
</evidence>
<evidence type="ECO:0000313" key="3">
    <source>
        <dbReference type="WBParaSite" id="PgB03_g082_t01"/>
    </source>
</evidence>
<reference evidence="3" key="1">
    <citation type="submission" date="2022-11" db="UniProtKB">
        <authorList>
            <consortium name="WormBaseParasite"/>
        </authorList>
    </citation>
    <scope>IDENTIFICATION</scope>
</reference>
<sequence length="111" mass="12377">SGSQCFVSGLLAMSAEAVVCNHIDPKNTAHRVRTSRNLRAERSFQTSSANSLKLVREHVGAKAEVDVMRSASILTKSATTNMKAKELKEVYFAAYNFSRSRIRLSEHILHR</sequence>
<keyword evidence="1" id="KW-0732">Signal</keyword>
<protein>
    <submittedName>
        <fullName evidence="3">Uncharacterized protein</fullName>
    </submittedName>
</protein>
<evidence type="ECO:0000313" key="2">
    <source>
        <dbReference type="Proteomes" id="UP000887569"/>
    </source>
</evidence>
<proteinExistence type="predicted"/>
<dbReference type="AlphaFoldDB" id="A0A914ZFP8"/>
<keyword evidence="2" id="KW-1185">Reference proteome</keyword>
<feature type="chain" id="PRO_5037641445" evidence="1">
    <location>
        <begin position="18"/>
        <end position="111"/>
    </location>
</feature>
<accession>A0A914ZFP8</accession>
<dbReference type="WBParaSite" id="PgB03_g082_t01">
    <property type="protein sequence ID" value="PgB03_g082_t01"/>
    <property type="gene ID" value="PgB03_g082"/>
</dbReference>
<feature type="signal peptide" evidence="1">
    <location>
        <begin position="1"/>
        <end position="17"/>
    </location>
</feature>
<name>A0A914ZFP8_PARUN</name>